<dbReference type="InterPro" id="IPR044822">
    <property type="entry name" value="Myb_DNA-bind_4"/>
</dbReference>
<keyword evidence="1" id="KW-0175">Coiled coil</keyword>
<evidence type="ECO:0000313" key="5">
    <source>
        <dbReference type="Proteomes" id="UP001046870"/>
    </source>
</evidence>
<proteinExistence type="predicted"/>
<dbReference type="AlphaFoldDB" id="A0A9D3PNZ8"/>
<protein>
    <recommendedName>
        <fullName evidence="3">Myb/SANT-like DNA-binding domain-containing protein</fullName>
    </recommendedName>
</protein>
<evidence type="ECO:0000256" key="2">
    <source>
        <dbReference type="SAM" id="MobiDB-lite"/>
    </source>
</evidence>
<dbReference type="OrthoDB" id="691673at2759"/>
<feature type="compositionally biased region" description="Low complexity" evidence="2">
    <location>
        <begin position="312"/>
        <end position="325"/>
    </location>
</feature>
<organism evidence="4 5">
    <name type="scientific">Megalops atlanticus</name>
    <name type="common">Tarpon</name>
    <name type="synonym">Clupea gigantea</name>
    <dbReference type="NCBI Taxonomy" id="7932"/>
    <lineage>
        <taxon>Eukaryota</taxon>
        <taxon>Metazoa</taxon>
        <taxon>Chordata</taxon>
        <taxon>Craniata</taxon>
        <taxon>Vertebrata</taxon>
        <taxon>Euteleostomi</taxon>
        <taxon>Actinopterygii</taxon>
        <taxon>Neopterygii</taxon>
        <taxon>Teleostei</taxon>
        <taxon>Elopiformes</taxon>
        <taxon>Megalopidae</taxon>
        <taxon>Megalops</taxon>
    </lineage>
</organism>
<dbReference type="PANTHER" id="PTHR47595">
    <property type="entry name" value="HEAT SHOCK 70 KDA PROTEIN 14"/>
    <property type="match status" value="1"/>
</dbReference>
<keyword evidence="5" id="KW-1185">Reference proteome</keyword>
<gene>
    <name evidence="4" type="ORF">MATL_G00178730</name>
</gene>
<dbReference type="PANTHER" id="PTHR47595:SF1">
    <property type="entry name" value="MYB_SANT-LIKE DNA-BINDING DOMAIN-CONTAINING PROTEIN"/>
    <property type="match status" value="1"/>
</dbReference>
<evidence type="ECO:0000313" key="4">
    <source>
        <dbReference type="EMBL" id="KAG7463633.1"/>
    </source>
</evidence>
<evidence type="ECO:0000256" key="1">
    <source>
        <dbReference type="SAM" id="Coils"/>
    </source>
</evidence>
<reference evidence="4" key="1">
    <citation type="submission" date="2021-01" db="EMBL/GenBank/DDBJ databases">
        <authorList>
            <person name="Zahm M."/>
            <person name="Roques C."/>
            <person name="Cabau C."/>
            <person name="Klopp C."/>
            <person name="Donnadieu C."/>
            <person name="Jouanno E."/>
            <person name="Lampietro C."/>
            <person name="Louis A."/>
            <person name="Herpin A."/>
            <person name="Echchiki A."/>
            <person name="Berthelot C."/>
            <person name="Parey E."/>
            <person name="Roest-Crollius H."/>
            <person name="Braasch I."/>
            <person name="Postlethwait J."/>
            <person name="Bobe J."/>
            <person name="Montfort J."/>
            <person name="Bouchez O."/>
            <person name="Begum T."/>
            <person name="Mejri S."/>
            <person name="Adams A."/>
            <person name="Chen W.-J."/>
            <person name="Guiguen Y."/>
        </authorList>
    </citation>
    <scope>NUCLEOTIDE SEQUENCE</scope>
    <source>
        <strain evidence="4">YG-15Mar2019-1</strain>
        <tissue evidence="4">Brain</tissue>
    </source>
</reference>
<dbReference type="EMBL" id="JAFDVH010000015">
    <property type="protein sequence ID" value="KAG7463633.1"/>
    <property type="molecule type" value="Genomic_DNA"/>
</dbReference>
<accession>A0A9D3PNZ8</accession>
<evidence type="ECO:0000259" key="3">
    <source>
        <dbReference type="Pfam" id="PF13837"/>
    </source>
</evidence>
<feature type="compositionally biased region" description="Basic and acidic residues" evidence="2">
    <location>
        <begin position="267"/>
        <end position="283"/>
    </location>
</feature>
<comment type="caution">
    <text evidence="4">The sequence shown here is derived from an EMBL/GenBank/DDBJ whole genome shotgun (WGS) entry which is preliminary data.</text>
</comment>
<feature type="compositionally biased region" description="Basic and acidic residues" evidence="2">
    <location>
        <begin position="104"/>
        <end position="121"/>
    </location>
</feature>
<dbReference type="Proteomes" id="UP001046870">
    <property type="component" value="Chromosome 15"/>
</dbReference>
<feature type="region of interest" description="Disordered" evidence="2">
    <location>
        <begin position="97"/>
        <end position="121"/>
    </location>
</feature>
<feature type="coiled-coil region" evidence="1">
    <location>
        <begin position="373"/>
        <end position="400"/>
    </location>
</feature>
<dbReference type="Pfam" id="PF13837">
    <property type="entry name" value="Myb_DNA-bind_4"/>
    <property type="match status" value="1"/>
</dbReference>
<feature type="compositionally biased region" description="Low complexity" evidence="2">
    <location>
        <begin position="236"/>
        <end position="254"/>
    </location>
</feature>
<feature type="domain" description="Myb/SANT-like DNA-binding" evidence="3">
    <location>
        <begin position="145"/>
        <end position="232"/>
    </location>
</feature>
<feature type="region of interest" description="Disordered" evidence="2">
    <location>
        <begin position="232"/>
        <end position="359"/>
    </location>
</feature>
<sequence>MDLCVKTEPYEDSVSEMGAGACLDSSQAKNVTFDPECLKTKQFGSVAFPNSEKAETDGDRLCDIKDEVSMDLQYINNEQTGLEPTKGEYSYMTDISESGSTAEMRSRDCAGERKESQDSTVKRNEINKPSHRYNCMNCGKNFLGNWLDWETRELLQIRAEEEIHARMSGTVRDAAVYATIAEMLAERGIVRSKKQVQSKLKWMKIQYKKITHHSNKNGRDGKEWPFLHQCNAIWGNRPPTNPSSTQSSTQASNQYQGTLTPPSPESPADRVPVDEEVRIHSLPDMDGTGNEGARPRENWPLMSASGPKLRTSASADPPDFSPAPDLGEVHDEGDSPATVTHGPASDERRGVGGRLPRRRVKKTKMEQAAGVMCGVLMDRLEALEEKREEREERRLREERDFQLRLHQEALDMQLHVLREMKSAQAHFLQQLQQLLGRFSQPQTQTQQQPQ</sequence>
<name>A0A9D3PNZ8_MEGAT</name>
<dbReference type="Gene3D" id="1.10.10.60">
    <property type="entry name" value="Homeodomain-like"/>
    <property type="match status" value="1"/>
</dbReference>